<proteinExistence type="predicted"/>
<protein>
    <recommendedName>
        <fullName evidence="4">Transcription factor 25</fullName>
    </recommendedName>
</protein>
<dbReference type="STRING" id="300112.A0A4S2L4M6"/>
<evidence type="ECO:0000256" key="1">
    <source>
        <dbReference type="SAM" id="MobiDB-lite"/>
    </source>
</evidence>
<evidence type="ECO:0008006" key="4">
    <source>
        <dbReference type="Google" id="ProtNLM"/>
    </source>
</evidence>
<dbReference type="InterPro" id="IPR006994">
    <property type="entry name" value="TCF25/Rqc1"/>
</dbReference>
<dbReference type="Proteomes" id="UP000310200">
    <property type="component" value="Unassembled WGS sequence"/>
</dbReference>
<feature type="compositionally biased region" description="Polar residues" evidence="1">
    <location>
        <begin position="32"/>
        <end position="41"/>
    </location>
</feature>
<dbReference type="PANTHER" id="PTHR22684">
    <property type="entry name" value="NULP1-RELATED"/>
    <property type="match status" value="1"/>
</dbReference>
<feature type="compositionally biased region" description="Basic and acidic residues" evidence="1">
    <location>
        <begin position="90"/>
        <end position="105"/>
    </location>
</feature>
<evidence type="ECO:0000313" key="3">
    <source>
        <dbReference type="Proteomes" id="UP000310200"/>
    </source>
</evidence>
<feature type="compositionally biased region" description="Basic residues" evidence="1">
    <location>
        <begin position="79"/>
        <end position="89"/>
    </location>
</feature>
<evidence type="ECO:0000313" key="2">
    <source>
        <dbReference type="EMBL" id="TGZ57610.1"/>
    </source>
</evidence>
<reference evidence="2 3" key="1">
    <citation type="journal article" date="2019" name="Philos. Trans. R. Soc. Lond., B, Biol. Sci.">
        <title>Ant behaviour and brain gene expression of defending hosts depend on the ecological success of the intruding social parasite.</title>
        <authorList>
            <person name="Kaur R."/>
            <person name="Stoldt M."/>
            <person name="Jongepier E."/>
            <person name="Feldmeyer B."/>
            <person name="Menzel F."/>
            <person name="Bornberg-Bauer E."/>
            <person name="Foitzik S."/>
        </authorList>
    </citation>
    <scope>NUCLEOTIDE SEQUENCE [LARGE SCALE GENOMIC DNA]</scope>
    <source>
        <tissue evidence="2">Whole body</tissue>
    </source>
</reference>
<comment type="caution">
    <text evidence="2">The sequence shown here is derived from an EMBL/GenBank/DDBJ whole genome shotgun (WGS) entry which is preliminary data.</text>
</comment>
<gene>
    <name evidence="2" type="ORF">DBV15_09852</name>
</gene>
<feature type="region of interest" description="Disordered" evidence="1">
    <location>
        <begin position="1"/>
        <end position="105"/>
    </location>
</feature>
<name>A0A4S2L4M6_9HYME</name>
<dbReference type="AlphaFoldDB" id="A0A4S2L4M6"/>
<feature type="compositionally biased region" description="Acidic residues" evidence="1">
    <location>
        <begin position="53"/>
        <end position="68"/>
    </location>
</feature>
<accession>A0A4S2L4M6</accession>
<sequence>MSTRYMKKVYGSDGWTTLEKDNDDASDAEVPVTSNAKSKSFNVFDVLNQNSDRDEDTDDRQENEDEDLVVNNADYNDTKRRKRKKKHKKLENERVKSHQQEHDAECNENIDEIERSVREVNKLLGEPLPGCSNEVLEAQWVNGVSKENILTVQRKHLNPYNELKRIFGSKTIEATQSRRSNNKGRGNLKKTWLICPQDNTWVPTRKSGLSMSLDNSMQTTENVQYFVYEHSASYKEIQHKFLQAVESLNPENIINIVNAHSYHIDSLLQVSEMCKINDDLAYAAEFIKRALYCLECAFHPFFNITTAQCRLDYRKQQNRALFITLFKHLGFVGGRACYRTSLEFCKLLLSLDPEGDPLAVVLSIDFYALKAKEYEWFIKFCNLWEDSRNLTQLPNIAYSLALAHFRLGNKTDADTLLQNALIMFPRVLMLLLEKCSIQTDSKVMCHEFFNSKAQASTSPALEKLQKLYVVRSFHLWKEADILPWLEENVHAVLGRIESKDDYIKYCQVKRSKRYRGKLPRNILRHIILSDLQEVVVNGQEIQGEDPMLSHDPLPPLDSIDIYKRPTPNDRPAESSSNFFSLFFSSLFTDINGATAALNDLNLFEENDDHA</sequence>
<keyword evidence="3" id="KW-1185">Reference proteome</keyword>
<dbReference type="Pfam" id="PF04910">
    <property type="entry name" value="Tcf25"/>
    <property type="match status" value="1"/>
</dbReference>
<dbReference type="PANTHER" id="PTHR22684:SF0">
    <property type="entry name" value="RIBOSOME QUALITY CONTROL COMPLEX SUBUNIT TCF25"/>
    <property type="match status" value="1"/>
</dbReference>
<organism evidence="2 3">
    <name type="scientific">Temnothorax longispinosus</name>
    <dbReference type="NCBI Taxonomy" id="300112"/>
    <lineage>
        <taxon>Eukaryota</taxon>
        <taxon>Metazoa</taxon>
        <taxon>Ecdysozoa</taxon>
        <taxon>Arthropoda</taxon>
        <taxon>Hexapoda</taxon>
        <taxon>Insecta</taxon>
        <taxon>Pterygota</taxon>
        <taxon>Neoptera</taxon>
        <taxon>Endopterygota</taxon>
        <taxon>Hymenoptera</taxon>
        <taxon>Apocrita</taxon>
        <taxon>Aculeata</taxon>
        <taxon>Formicoidea</taxon>
        <taxon>Formicidae</taxon>
        <taxon>Myrmicinae</taxon>
        <taxon>Temnothorax</taxon>
    </lineage>
</organism>
<dbReference type="GO" id="GO:1990112">
    <property type="term" value="C:RQC complex"/>
    <property type="evidence" value="ECO:0007669"/>
    <property type="project" value="TreeGrafter"/>
</dbReference>
<dbReference type="EMBL" id="QBLH01000138">
    <property type="protein sequence ID" value="TGZ57610.1"/>
    <property type="molecule type" value="Genomic_DNA"/>
</dbReference>